<gene>
    <name evidence="1" type="ORF">IAR63_17610</name>
</gene>
<organism evidence="1 2">
    <name type="scientific">Cylindrospermopsis curvispora GIHE-G1</name>
    <dbReference type="NCBI Taxonomy" id="2666332"/>
    <lineage>
        <taxon>Bacteria</taxon>
        <taxon>Bacillati</taxon>
        <taxon>Cyanobacteriota</taxon>
        <taxon>Cyanophyceae</taxon>
        <taxon>Nostocales</taxon>
        <taxon>Aphanizomenonaceae</taxon>
        <taxon>Cylindrospermopsis</taxon>
    </lineage>
</organism>
<keyword evidence="2" id="KW-1185">Reference proteome</keyword>
<dbReference type="InterPro" id="IPR009003">
    <property type="entry name" value="Peptidase_S1_PA"/>
</dbReference>
<dbReference type="Proteomes" id="UP000516013">
    <property type="component" value="Plasmid p-r.curvispora1"/>
</dbReference>
<dbReference type="Pfam" id="PF13365">
    <property type="entry name" value="Trypsin_2"/>
    <property type="match status" value="1"/>
</dbReference>
<evidence type="ECO:0000313" key="1">
    <source>
        <dbReference type="EMBL" id="QNP31411.1"/>
    </source>
</evidence>
<dbReference type="AlphaFoldDB" id="A0A7H0F5U5"/>
<keyword evidence="1" id="KW-0614">Plasmid</keyword>
<dbReference type="KEGG" id="ccur:IAR63_17610"/>
<name>A0A7H0F5U5_9CYAN</name>
<dbReference type="InterPro" id="IPR043504">
    <property type="entry name" value="Peptidase_S1_PA_chymotrypsin"/>
</dbReference>
<geneLocation type="plasmid" evidence="1 2">
    <name>p-r.curvispora1</name>
</geneLocation>
<accession>A0A7H0F5U5</accession>
<dbReference type="SUPFAM" id="SSF50494">
    <property type="entry name" value="Trypsin-like serine proteases"/>
    <property type="match status" value="1"/>
</dbReference>
<dbReference type="RefSeq" id="WP_187707578.1">
    <property type="nucleotide sequence ID" value="NZ_CP060823.1"/>
</dbReference>
<sequence>MAWYRNKALGYMVKMLLASLAGVSLIVLAKATIIDDCTSSSCSILLPKISDKTDKEIEDIAREITVRITAPGSVQSLIGSGTIIRDGSPDNYTYRVITNSHVLRSAKGPYSIHTPDGKVYMGRVSLLHNRFKDDDIAILNFDANKTVYKGGKINTESLQLDERVFVGGFIAEREKGSRFIFTSGKISLLLKKPLLGGYQIGYTNEVRKGMSGAPLLNTKGEVVGINGLQSEPLWQAQELYQDGEKPDAATEKLIVSSSMAVPMRDQWGK</sequence>
<reference evidence="1 2" key="1">
    <citation type="submission" date="2020-08" db="EMBL/GenBank/DDBJ databases">
        <title>Complete genome sequence of Raphidiopsis curvispora isolated from drinking water reservoir in South Korea.</title>
        <authorList>
            <person name="Jeong J."/>
        </authorList>
    </citation>
    <scope>NUCLEOTIDE SEQUENCE [LARGE SCALE GENOMIC DNA]</scope>
    <source>
        <strain evidence="1 2">GIHE-G1</strain>
        <plasmid evidence="1 2">p-r.curvispora1</plasmid>
    </source>
</reference>
<protein>
    <submittedName>
        <fullName evidence="1">Trypsin-like peptidase domain-containing protein</fullName>
    </submittedName>
</protein>
<proteinExistence type="predicted"/>
<dbReference type="Gene3D" id="2.40.10.10">
    <property type="entry name" value="Trypsin-like serine proteases"/>
    <property type="match status" value="2"/>
</dbReference>
<dbReference type="EMBL" id="CP060823">
    <property type="protein sequence ID" value="QNP31411.1"/>
    <property type="molecule type" value="Genomic_DNA"/>
</dbReference>
<evidence type="ECO:0000313" key="2">
    <source>
        <dbReference type="Proteomes" id="UP000516013"/>
    </source>
</evidence>